<name>A0A176RX61_9GAMM</name>
<organism evidence="1 2">
    <name type="scientific">Candidatus Thiomargarita nelsonii</name>
    <dbReference type="NCBI Taxonomy" id="1003181"/>
    <lineage>
        <taxon>Bacteria</taxon>
        <taxon>Pseudomonadati</taxon>
        <taxon>Pseudomonadota</taxon>
        <taxon>Gammaproteobacteria</taxon>
        <taxon>Thiotrichales</taxon>
        <taxon>Thiotrichaceae</taxon>
        <taxon>Thiomargarita</taxon>
    </lineage>
</organism>
<dbReference type="AlphaFoldDB" id="A0A176RX61"/>
<keyword evidence="2" id="KW-1185">Reference proteome</keyword>
<evidence type="ECO:0008006" key="3">
    <source>
        <dbReference type="Google" id="ProtNLM"/>
    </source>
</evidence>
<protein>
    <recommendedName>
        <fullName evidence="3">Rhamnogalacturonan lyase domain-containing protein</fullName>
    </recommendedName>
</protein>
<comment type="caution">
    <text evidence="1">The sequence shown here is derived from an EMBL/GenBank/DDBJ whole genome shotgun (WGS) entry which is preliminary data.</text>
</comment>
<gene>
    <name evidence="1" type="ORF">THIOM_003982</name>
</gene>
<dbReference type="Gene3D" id="2.60.40.1120">
    <property type="entry name" value="Carboxypeptidase-like, regulatory domain"/>
    <property type="match status" value="1"/>
</dbReference>
<dbReference type="Proteomes" id="UP000076962">
    <property type="component" value="Unassembled WGS sequence"/>
</dbReference>
<evidence type="ECO:0000313" key="1">
    <source>
        <dbReference type="EMBL" id="OAD20325.1"/>
    </source>
</evidence>
<proteinExistence type="predicted"/>
<dbReference type="EMBL" id="LUTY01002468">
    <property type="protein sequence ID" value="OAD20325.1"/>
    <property type="molecule type" value="Genomic_DNA"/>
</dbReference>
<evidence type="ECO:0000313" key="2">
    <source>
        <dbReference type="Proteomes" id="UP000076962"/>
    </source>
</evidence>
<reference evidence="1 2" key="1">
    <citation type="submission" date="2016-05" db="EMBL/GenBank/DDBJ databases">
        <title>Single-cell genome of chain-forming Candidatus Thiomargarita nelsonii and comparison to other large sulfur-oxidizing bacteria.</title>
        <authorList>
            <person name="Winkel M."/>
            <person name="Salman V."/>
            <person name="Woyke T."/>
            <person name="Schulz-Vogt H."/>
            <person name="Richter M."/>
            <person name="Flood B."/>
            <person name="Bailey J."/>
            <person name="Amann R."/>
            <person name="Mussmann M."/>
        </authorList>
    </citation>
    <scope>NUCLEOTIDE SEQUENCE [LARGE SCALE GENOMIC DNA]</scope>
    <source>
        <strain evidence="1 2">THI036</strain>
    </source>
</reference>
<accession>A0A176RX61</accession>
<sequence>MAVLQSDKSYAFSDLKPGTYTVTGWHPLLPAERKQVRVNAGERAKIQLLFSVDVLNQ</sequence>
<dbReference type="SUPFAM" id="SSF117074">
    <property type="entry name" value="Hypothetical protein PA1324"/>
    <property type="match status" value="1"/>
</dbReference>